<organism evidence="1">
    <name type="scientific">Arundo donax</name>
    <name type="common">Giant reed</name>
    <name type="synonym">Donax arundinaceus</name>
    <dbReference type="NCBI Taxonomy" id="35708"/>
    <lineage>
        <taxon>Eukaryota</taxon>
        <taxon>Viridiplantae</taxon>
        <taxon>Streptophyta</taxon>
        <taxon>Embryophyta</taxon>
        <taxon>Tracheophyta</taxon>
        <taxon>Spermatophyta</taxon>
        <taxon>Magnoliopsida</taxon>
        <taxon>Liliopsida</taxon>
        <taxon>Poales</taxon>
        <taxon>Poaceae</taxon>
        <taxon>PACMAD clade</taxon>
        <taxon>Arundinoideae</taxon>
        <taxon>Arundineae</taxon>
        <taxon>Arundo</taxon>
    </lineage>
</organism>
<reference evidence="1" key="1">
    <citation type="submission" date="2014-09" db="EMBL/GenBank/DDBJ databases">
        <authorList>
            <person name="Magalhaes I.L.F."/>
            <person name="Oliveira U."/>
            <person name="Santos F.R."/>
            <person name="Vidigal T.H.D.A."/>
            <person name="Brescovit A.D."/>
            <person name="Santos A.J."/>
        </authorList>
    </citation>
    <scope>NUCLEOTIDE SEQUENCE</scope>
    <source>
        <tissue evidence="1">Shoot tissue taken approximately 20 cm above the soil surface</tissue>
    </source>
</reference>
<dbReference type="AlphaFoldDB" id="A0A0A8YCC8"/>
<proteinExistence type="predicted"/>
<accession>A0A0A8YCC8</accession>
<dbReference type="EMBL" id="GBRH01274802">
    <property type="protein sequence ID" value="JAD23093.1"/>
    <property type="molecule type" value="Transcribed_RNA"/>
</dbReference>
<reference evidence="1" key="2">
    <citation type="journal article" date="2015" name="Data Brief">
        <title>Shoot transcriptome of the giant reed, Arundo donax.</title>
        <authorList>
            <person name="Barrero R.A."/>
            <person name="Guerrero F.D."/>
            <person name="Moolhuijzen P."/>
            <person name="Goolsby J.A."/>
            <person name="Tidwell J."/>
            <person name="Bellgard S.E."/>
            <person name="Bellgard M.I."/>
        </authorList>
    </citation>
    <scope>NUCLEOTIDE SEQUENCE</scope>
    <source>
        <tissue evidence="1">Shoot tissue taken approximately 20 cm above the soil surface</tissue>
    </source>
</reference>
<evidence type="ECO:0000313" key="1">
    <source>
        <dbReference type="EMBL" id="JAD23093.1"/>
    </source>
</evidence>
<name>A0A0A8YCC8_ARUDO</name>
<protein>
    <submittedName>
        <fullName evidence="1">Uncharacterized protein</fullName>
    </submittedName>
</protein>
<sequence length="27" mass="2739">MTTRPIASAAATIARMDSAALTAWSAC</sequence>